<dbReference type="EMBL" id="CABFNO020001545">
    <property type="protein sequence ID" value="CAG9997147.1"/>
    <property type="molecule type" value="Genomic_DNA"/>
</dbReference>
<accession>A0A9N9YAC0</accession>
<evidence type="ECO:0000313" key="4">
    <source>
        <dbReference type="Proteomes" id="UP000754883"/>
    </source>
</evidence>
<gene>
    <name evidence="3" type="ORF">CBYS24578_00016718</name>
</gene>
<dbReference type="AlphaFoldDB" id="A0A9N9YAC0"/>
<feature type="compositionally biased region" description="Basic and acidic residues" evidence="1">
    <location>
        <begin position="102"/>
        <end position="112"/>
    </location>
</feature>
<reference evidence="4" key="1">
    <citation type="submission" date="2019-06" db="EMBL/GenBank/DDBJ databases">
        <authorList>
            <person name="Broberg M."/>
        </authorList>
    </citation>
    <scope>NUCLEOTIDE SEQUENCE [LARGE SCALE GENOMIC DNA]</scope>
</reference>
<comment type="caution">
    <text evidence="3">The sequence shown here is derived from an EMBL/GenBank/DDBJ whole genome shotgun (WGS) entry which is preliminary data.</text>
</comment>
<evidence type="ECO:0000256" key="2">
    <source>
        <dbReference type="SAM" id="SignalP"/>
    </source>
</evidence>
<keyword evidence="4" id="KW-1185">Reference proteome</keyword>
<feature type="chain" id="PRO_5040441041" evidence="2">
    <location>
        <begin position="16"/>
        <end position="112"/>
    </location>
</feature>
<dbReference type="OrthoDB" id="10536623at2759"/>
<feature type="signal peptide" evidence="2">
    <location>
        <begin position="1"/>
        <end position="15"/>
    </location>
</feature>
<reference evidence="3 4" key="2">
    <citation type="submission" date="2021-10" db="EMBL/GenBank/DDBJ databases">
        <authorList>
            <person name="Piombo E."/>
        </authorList>
    </citation>
    <scope>NUCLEOTIDE SEQUENCE [LARGE SCALE GENOMIC DNA]</scope>
</reference>
<evidence type="ECO:0000313" key="3">
    <source>
        <dbReference type="EMBL" id="CAG9997147.1"/>
    </source>
</evidence>
<dbReference type="Proteomes" id="UP000754883">
    <property type="component" value="Unassembled WGS sequence"/>
</dbReference>
<sequence>MRFNLFLAATGLASAAITTSYSYARGLDADYPELEERDVFSSKEEASHFLRSLDEDELNALYPQAEAERLEEDVVQQIEGDVARRERISSTRNRNHARRRVRGYEEKCPGIP</sequence>
<organism evidence="3 4">
    <name type="scientific">Clonostachys byssicola</name>
    <dbReference type="NCBI Taxonomy" id="160290"/>
    <lineage>
        <taxon>Eukaryota</taxon>
        <taxon>Fungi</taxon>
        <taxon>Dikarya</taxon>
        <taxon>Ascomycota</taxon>
        <taxon>Pezizomycotina</taxon>
        <taxon>Sordariomycetes</taxon>
        <taxon>Hypocreomycetidae</taxon>
        <taxon>Hypocreales</taxon>
        <taxon>Bionectriaceae</taxon>
        <taxon>Clonostachys</taxon>
    </lineage>
</organism>
<evidence type="ECO:0000256" key="1">
    <source>
        <dbReference type="SAM" id="MobiDB-lite"/>
    </source>
</evidence>
<proteinExistence type="predicted"/>
<feature type="region of interest" description="Disordered" evidence="1">
    <location>
        <begin position="86"/>
        <end position="112"/>
    </location>
</feature>
<keyword evidence="2" id="KW-0732">Signal</keyword>
<protein>
    <submittedName>
        <fullName evidence="3">Uncharacterized protein</fullName>
    </submittedName>
</protein>
<name>A0A9N9YAC0_9HYPO</name>